<reference evidence="3" key="1">
    <citation type="journal article" date="2016" name="Genome Biol. Evol.">
        <title>Comparative 'omics' of the Fusarium fujikuroi species complex highlights differences in genetic potential and metabolite synthesis.</title>
        <authorList>
            <person name="Niehaus E.-M."/>
            <person name="Muensterkoetter M."/>
            <person name="Proctor R.H."/>
            <person name="Brown D.W."/>
            <person name="Sharon A."/>
            <person name="Idan Y."/>
            <person name="Oren-Young L."/>
            <person name="Sieber C.M."/>
            <person name="Novak O."/>
            <person name="Pencik A."/>
            <person name="Tarkowska D."/>
            <person name="Hromadova K."/>
            <person name="Freeman S."/>
            <person name="Maymon M."/>
            <person name="Elazar M."/>
            <person name="Youssef S.A."/>
            <person name="El-Shabrawy E.S.M."/>
            <person name="Shalaby A.B.A."/>
            <person name="Houterman P."/>
            <person name="Brock N.L."/>
            <person name="Burkhardt I."/>
            <person name="Tsavkelova E.A."/>
            <person name="Dickschat J.S."/>
            <person name="Galuszka P."/>
            <person name="Gueldener U."/>
            <person name="Tudzynski B."/>
        </authorList>
    </citation>
    <scope>NUCLEOTIDE SEQUENCE [LARGE SCALE GENOMIC DNA]</scope>
    <source>
        <strain evidence="3">MRC7560</strain>
    </source>
</reference>
<feature type="region of interest" description="Disordered" evidence="1">
    <location>
        <begin position="1"/>
        <end position="26"/>
    </location>
</feature>
<accession>A0A1L7UHS5</accession>
<evidence type="ECO:0000256" key="1">
    <source>
        <dbReference type="SAM" id="MobiDB-lite"/>
    </source>
</evidence>
<sequence>MYQSSVPGGAQSIPMEKRASVSSSAGFPGHEPADYLAFGLSSPRQWLRSANRQIHSSAIAGDLQSDFNQKTTQRIETASRVTVDLDKLVYLLADKAMCLGPVPGIRNADADASIRGSFTLC</sequence>
<gene>
    <name evidence="2" type="ORF">FMAN_15373</name>
</gene>
<dbReference type="Proteomes" id="UP000184255">
    <property type="component" value="Unassembled WGS sequence"/>
</dbReference>
<comment type="caution">
    <text evidence="2">The sequence shown here is derived from an EMBL/GenBank/DDBJ whole genome shotgun (WGS) entry which is preliminary data.</text>
</comment>
<protein>
    <submittedName>
        <fullName evidence="2">Uncharacterized protein</fullName>
    </submittedName>
</protein>
<evidence type="ECO:0000313" key="2">
    <source>
        <dbReference type="EMBL" id="CVL07287.1"/>
    </source>
</evidence>
<keyword evidence="3" id="KW-1185">Reference proteome</keyword>
<dbReference type="AlphaFoldDB" id="A0A1L7UHS5"/>
<name>A0A1L7UHS5_FUSMA</name>
<dbReference type="GeneID" id="65094614"/>
<evidence type="ECO:0000313" key="3">
    <source>
        <dbReference type="Proteomes" id="UP000184255"/>
    </source>
</evidence>
<dbReference type="RefSeq" id="XP_041690401.1">
    <property type="nucleotide sequence ID" value="XM_041824974.1"/>
</dbReference>
<proteinExistence type="predicted"/>
<organism evidence="2 3">
    <name type="scientific">Fusarium mangiferae</name>
    <name type="common">Mango malformation disease fungus</name>
    <dbReference type="NCBI Taxonomy" id="192010"/>
    <lineage>
        <taxon>Eukaryota</taxon>
        <taxon>Fungi</taxon>
        <taxon>Dikarya</taxon>
        <taxon>Ascomycota</taxon>
        <taxon>Pezizomycotina</taxon>
        <taxon>Sordariomycetes</taxon>
        <taxon>Hypocreomycetidae</taxon>
        <taxon>Hypocreales</taxon>
        <taxon>Nectriaceae</taxon>
        <taxon>Fusarium</taxon>
        <taxon>Fusarium fujikuroi species complex</taxon>
    </lineage>
</organism>
<dbReference type="EMBL" id="FCQH01000019">
    <property type="protein sequence ID" value="CVL07287.1"/>
    <property type="molecule type" value="Genomic_DNA"/>
</dbReference>
<dbReference type="VEuPathDB" id="FungiDB:FMAN_15373"/>